<dbReference type="EMBL" id="UGKT01000001">
    <property type="protein sequence ID" value="STT06014.1"/>
    <property type="molecule type" value="Genomic_DNA"/>
</dbReference>
<reference evidence="2 3" key="1">
    <citation type="submission" date="2018-06" db="EMBL/GenBank/DDBJ databases">
        <authorList>
            <consortium name="Pathogen Informatics"/>
            <person name="Doyle S."/>
        </authorList>
    </citation>
    <scope>NUCLEOTIDE SEQUENCE [LARGE SCALE GENOMIC DNA]</scope>
    <source>
        <strain evidence="2 3">NCTC13443</strain>
    </source>
</reference>
<feature type="domain" description="Fe/B12 periplasmic-binding" evidence="1">
    <location>
        <begin position="1"/>
        <end position="215"/>
    </location>
</feature>
<organism evidence="2 3">
    <name type="scientific">Klebsiella pneumoniae</name>
    <dbReference type="NCBI Taxonomy" id="573"/>
    <lineage>
        <taxon>Bacteria</taxon>
        <taxon>Pseudomonadati</taxon>
        <taxon>Pseudomonadota</taxon>
        <taxon>Gammaproteobacteria</taxon>
        <taxon>Enterobacterales</taxon>
        <taxon>Enterobacteriaceae</taxon>
        <taxon>Klebsiella/Raoultella group</taxon>
        <taxon>Klebsiella</taxon>
        <taxon>Klebsiella pneumoniae complex</taxon>
    </lineage>
</organism>
<evidence type="ECO:0000313" key="3">
    <source>
        <dbReference type="Proteomes" id="UP000255518"/>
    </source>
</evidence>
<dbReference type="PANTHER" id="PTHR30535">
    <property type="entry name" value="VITAMIN B12-BINDING PROTEIN"/>
    <property type="match status" value="1"/>
</dbReference>
<protein>
    <submittedName>
        <fullName evidence="2">Periplasmic hemin-binding protein</fullName>
    </submittedName>
</protein>
<dbReference type="Proteomes" id="UP000255518">
    <property type="component" value="Unassembled WGS sequence"/>
</dbReference>
<dbReference type="AlphaFoldDB" id="A0A377VCB0"/>
<proteinExistence type="predicted"/>
<dbReference type="InterPro" id="IPR050902">
    <property type="entry name" value="ABC_Transporter_SBP"/>
</dbReference>
<dbReference type="InterPro" id="IPR002491">
    <property type="entry name" value="ABC_transptr_periplasmic_BD"/>
</dbReference>
<dbReference type="PANTHER" id="PTHR30535:SF4">
    <property type="entry name" value="HEMIN-BINDING PERIPLASMIC PROTEIN HMUT"/>
    <property type="match status" value="1"/>
</dbReference>
<name>A0A377VCB0_KLEPN</name>
<gene>
    <name evidence="2" type="primary">hmuT_2</name>
    <name evidence="2" type="ORF">NCTC13443_05956</name>
</gene>
<evidence type="ECO:0000313" key="2">
    <source>
        <dbReference type="EMBL" id="STT06014.1"/>
    </source>
</evidence>
<dbReference type="SUPFAM" id="SSF53807">
    <property type="entry name" value="Helical backbone' metal receptor"/>
    <property type="match status" value="1"/>
</dbReference>
<dbReference type="Pfam" id="PF01497">
    <property type="entry name" value="Peripla_BP_2"/>
    <property type="match status" value="1"/>
</dbReference>
<evidence type="ECO:0000259" key="1">
    <source>
        <dbReference type="PROSITE" id="PS50983"/>
    </source>
</evidence>
<accession>A0A377VCB0</accession>
<dbReference type="PROSITE" id="PS50983">
    <property type="entry name" value="FE_B12_PBP"/>
    <property type="match status" value="1"/>
</dbReference>
<dbReference type="Gene3D" id="3.40.50.1980">
    <property type="entry name" value="Nitrogenase molybdenum iron protein domain"/>
    <property type="match status" value="2"/>
</dbReference>
<sequence length="215" mass="22308">MPDVGYLRQLNAEGILALRPQLVLASAQAQPSLVLHKVQASGVKVVNVPGGESLSAIDNKVAVIAEALGKTAAGDALRQQLQQQIAAIPTQPVAKRVLFILSHGGMNTLVAGQHTAADGAIRAAGLQNAMQGFDHYRAMSQEGVAASQADLVVISADGLKGMGGEAGLWKLPGLAQTPAGRHKQLLTIDDMALLGFGPRTPQAIIALRNKAEQLP</sequence>